<dbReference type="RefSeq" id="WP_106605008.1">
    <property type="nucleotide sequence ID" value="NZ_PYGK01000015.1"/>
</dbReference>
<dbReference type="AlphaFoldDB" id="A0A2P8FRW7"/>
<feature type="compositionally biased region" description="Low complexity" evidence="1">
    <location>
        <begin position="42"/>
        <end position="58"/>
    </location>
</feature>
<gene>
    <name evidence="2" type="ORF">CLV42_11534</name>
</gene>
<evidence type="ECO:0000313" key="2">
    <source>
        <dbReference type="EMBL" id="PSL24447.1"/>
    </source>
</evidence>
<reference evidence="2 3" key="1">
    <citation type="submission" date="2018-03" db="EMBL/GenBank/DDBJ databases">
        <title>Genomic Encyclopedia of Archaeal and Bacterial Type Strains, Phase II (KMG-II): from individual species to whole genera.</title>
        <authorList>
            <person name="Goeker M."/>
        </authorList>
    </citation>
    <scope>NUCLEOTIDE SEQUENCE [LARGE SCALE GENOMIC DNA]</scope>
    <source>
        <strain evidence="2 3">DSM 18107</strain>
    </source>
</reference>
<accession>A0A2P8FRW7</accession>
<organism evidence="2 3">
    <name type="scientific">Chitinophaga ginsengisoli</name>
    <dbReference type="NCBI Taxonomy" id="363837"/>
    <lineage>
        <taxon>Bacteria</taxon>
        <taxon>Pseudomonadati</taxon>
        <taxon>Bacteroidota</taxon>
        <taxon>Chitinophagia</taxon>
        <taxon>Chitinophagales</taxon>
        <taxon>Chitinophagaceae</taxon>
        <taxon>Chitinophaga</taxon>
    </lineage>
</organism>
<protein>
    <submittedName>
        <fullName evidence="2">Uncharacterized protein</fullName>
    </submittedName>
</protein>
<proteinExistence type="predicted"/>
<keyword evidence="3" id="KW-1185">Reference proteome</keyword>
<dbReference type="OrthoDB" id="9836701at2"/>
<dbReference type="Proteomes" id="UP000240978">
    <property type="component" value="Unassembled WGS sequence"/>
</dbReference>
<name>A0A2P8FRW7_9BACT</name>
<sequence length="142" mass="15257">MKKHINFKVIAAIVLLVVLTLNVQYALTGYNAADVYARDNTSSSSQSSSSSESDMSQSGLLGEETYSSCPEKYDLTYSNGQTLSFSYQLSASITGISYVGSASVGGGTSYNYVSTVSGVRQAKERNCPGYFGWCSHRDCGQF</sequence>
<evidence type="ECO:0000313" key="3">
    <source>
        <dbReference type="Proteomes" id="UP000240978"/>
    </source>
</evidence>
<dbReference type="EMBL" id="PYGK01000015">
    <property type="protein sequence ID" value="PSL24447.1"/>
    <property type="molecule type" value="Genomic_DNA"/>
</dbReference>
<evidence type="ECO:0000256" key="1">
    <source>
        <dbReference type="SAM" id="MobiDB-lite"/>
    </source>
</evidence>
<feature type="region of interest" description="Disordered" evidence="1">
    <location>
        <begin position="41"/>
        <end position="62"/>
    </location>
</feature>
<comment type="caution">
    <text evidence="2">The sequence shown here is derived from an EMBL/GenBank/DDBJ whole genome shotgun (WGS) entry which is preliminary data.</text>
</comment>